<accession>A0AAY4DAS3</accession>
<keyword evidence="2" id="KW-1185">Reference proteome</keyword>
<evidence type="ECO:0000313" key="1">
    <source>
        <dbReference type="Ensembl" id="ENSDCDP00010042685.1"/>
    </source>
</evidence>
<dbReference type="AlphaFoldDB" id="A0AAY4DAS3"/>
<dbReference type="Ensembl" id="ENSDCDT00010052726.1">
    <property type="protein sequence ID" value="ENSDCDP00010042685.1"/>
    <property type="gene ID" value="ENSDCDG00010026820.1"/>
</dbReference>
<reference evidence="1" key="3">
    <citation type="submission" date="2025-09" db="UniProtKB">
        <authorList>
            <consortium name="Ensembl"/>
        </authorList>
    </citation>
    <scope>IDENTIFICATION</scope>
</reference>
<organism evidence="1 2">
    <name type="scientific">Denticeps clupeoides</name>
    <name type="common">denticle herring</name>
    <dbReference type="NCBI Taxonomy" id="299321"/>
    <lineage>
        <taxon>Eukaryota</taxon>
        <taxon>Metazoa</taxon>
        <taxon>Chordata</taxon>
        <taxon>Craniata</taxon>
        <taxon>Vertebrata</taxon>
        <taxon>Euteleostomi</taxon>
        <taxon>Actinopterygii</taxon>
        <taxon>Neopterygii</taxon>
        <taxon>Teleostei</taxon>
        <taxon>Clupei</taxon>
        <taxon>Clupeiformes</taxon>
        <taxon>Denticipitoidei</taxon>
        <taxon>Denticipitidae</taxon>
        <taxon>Denticeps</taxon>
    </lineage>
</organism>
<dbReference type="Proteomes" id="UP000694580">
    <property type="component" value="Chromosome 8"/>
</dbReference>
<proteinExistence type="predicted"/>
<name>A0AAY4DAS3_9TELE</name>
<reference evidence="1" key="2">
    <citation type="submission" date="2025-08" db="UniProtKB">
        <authorList>
            <consortium name="Ensembl"/>
        </authorList>
    </citation>
    <scope>IDENTIFICATION</scope>
</reference>
<reference evidence="1 2" key="1">
    <citation type="submission" date="2020-06" db="EMBL/GenBank/DDBJ databases">
        <authorList>
            <consortium name="Wellcome Sanger Institute Data Sharing"/>
        </authorList>
    </citation>
    <scope>NUCLEOTIDE SEQUENCE [LARGE SCALE GENOMIC DNA]</scope>
</reference>
<protein>
    <submittedName>
        <fullName evidence="1">Uncharacterized protein</fullName>
    </submittedName>
</protein>
<evidence type="ECO:0000313" key="2">
    <source>
        <dbReference type="Proteomes" id="UP000694580"/>
    </source>
</evidence>
<sequence>FYLLSLSCLGQIQTSSGNRAPSSCRNCSDPRSPCTSSFGRGYVSRNLGWICQNLDEESPRFQGPGSVPCHPRVRLVLPATWRWTNHEAPQVPTATAHIYTNTLKK</sequence>